<proteinExistence type="predicted"/>
<protein>
    <submittedName>
        <fullName evidence="1">Uncharacterized protein</fullName>
    </submittedName>
</protein>
<organism evidence="1">
    <name type="scientific">marine metagenome</name>
    <dbReference type="NCBI Taxonomy" id="408172"/>
    <lineage>
        <taxon>unclassified sequences</taxon>
        <taxon>metagenomes</taxon>
        <taxon>ecological metagenomes</taxon>
    </lineage>
</organism>
<accession>A0A383D8Y6</accession>
<dbReference type="EMBL" id="UINC01215179">
    <property type="protein sequence ID" value="SVE40749.1"/>
    <property type="molecule type" value="Genomic_DNA"/>
</dbReference>
<reference evidence="1" key="1">
    <citation type="submission" date="2018-05" db="EMBL/GenBank/DDBJ databases">
        <authorList>
            <person name="Lanie J.A."/>
            <person name="Ng W.-L."/>
            <person name="Kazmierczak K.M."/>
            <person name="Andrzejewski T.M."/>
            <person name="Davidsen T.M."/>
            <person name="Wayne K.J."/>
            <person name="Tettelin H."/>
            <person name="Glass J.I."/>
            <person name="Rusch D."/>
            <person name="Podicherti R."/>
            <person name="Tsui H.-C.T."/>
            <person name="Winkler M.E."/>
        </authorList>
    </citation>
    <scope>NUCLEOTIDE SEQUENCE</scope>
</reference>
<name>A0A383D8Y6_9ZZZZ</name>
<gene>
    <name evidence="1" type="ORF">METZ01_LOCUS493603</name>
</gene>
<evidence type="ECO:0000313" key="1">
    <source>
        <dbReference type="EMBL" id="SVE40749.1"/>
    </source>
</evidence>
<dbReference type="AlphaFoldDB" id="A0A383D8Y6"/>
<sequence>MALRKRLSIHKRKSQDLISYVLQNRQKQLCRELIFSDSFLILIFKSPAVCARAYHWLGRLEF</sequence>